<reference evidence="1 2" key="1">
    <citation type="journal article" date="2019" name="Sci. Rep.">
        <title>Orb-weaving spider Araneus ventricosus genome elucidates the spidroin gene catalogue.</title>
        <authorList>
            <person name="Kono N."/>
            <person name="Nakamura H."/>
            <person name="Ohtoshi R."/>
            <person name="Moran D.A.P."/>
            <person name="Shinohara A."/>
            <person name="Yoshida Y."/>
            <person name="Fujiwara M."/>
            <person name="Mori M."/>
            <person name="Tomita M."/>
            <person name="Arakawa K."/>
        </authorList>
    </citation>
    <scope>NUCLEOTIDE SEQUENCE [LARGE SCALE GENOMIC DNA]</scope>
</reference>
<dbReference type="Proteomes" id="UP000499080">
    <property type="component" value="Unassembled WGS sequence"/>
</dbReference>
<name>A0A4Y2LUE5_ARAVE</name>
<organism evidence="1 2">
    <name type="scientific">Araneus ventricosus</name>
    <name type="common">Orbweaver spider</name>
    <name type="synonym">Epeira ventricosa</name>
    <dbReference type="NCBI Taxonomy" id="182803"/>
    <lineage>
        <taxon>Eukaryota</taxon>
        <taxon>Metazoa</taxon>
        <taxon>Ecdysozoa</taxon>
        <taxon>Arthropoda</taxon>
        <taxon>Chelicerata</taxon>
        <taxon>Arachnida</taxon>
        <taxon>Araneae</taxon>
        <taxon>Araneomorphae</taxon>
        <taxon>Entelegynae</taxon>
        <taxon>Araneoidea</taxon>
        <taxon>Araneidae</taxon>
        <taxon>Araneus</taxon>
    </lineage>
</organism>
<protein>
    <submittedName>
        <fullName evidence="1">Uncharacterized protein</fullName>
    </submittedName>
</protein>
<proteinExistence type="predicted"/>
<gene>
    <name evidence="1" type="ORF">AVEN_191521_1</name>
</gene>
<dbReference type="EMBL" id="BGPR01120097">
    <property type="protein sequence ID" value="GBN17673.1"/>
    <property type="molecule type" value="Genomic_DNA"/>
</dbReference>
<evidence type="ECO:0000313" key="2">
    <source>
        <dbReference type="Proteomes" id="UP000499080"/>
    </source>
</evidence>
<accession>A0A4Y2LUE5</accession>
<evidence type="ECO:0000313" key="1">
    <source>
        <dbReference type="EMBL" id="GBN17673.1"/>
    </source>
</evidence>
<sequence length="80" mass="8846">MQCKLALLSCQPCLKLADLQCKLATSLLQTKIAIWDLVWLAKPLSGESADCEGTRLHWSASELQQVSHSERLGHTDLLLS</sequence>
<comment type="caution">
    <text evidence="1">The sequence shown here is derived from an EMBL/GenBank/DDBJ whole genome shotgun (WGS) entry which is preliminary data.</text>
</comment>
<dbReference type="AlphaFoldDB" id="A0A4Y2LUE5"/>
<keyword evidence="2" id="KW-1185">Reference proteome</keyword>